<dbReference type="Pfam" id="PF00355">
    <property type="entry name" value="Rieske"/>
    <property type="match status" value="1"/>
</dbReference>
<proteinExistence type="inferred from homology"/>
<name>A4XDU8_NOVAD</name>
<evidence type="ECO:0000259" key="9">
    <source>
        <dbReference type="PROSITE" id="PS51296"/>
    </source>
</evidence>
<dbReference type="Gene3D" id="2.102.10.10">
    <property type="entry name" value="Rieske [2Fe-2S] iron-sulphur domain"/>
    <property type="match status" value="1"/>
</dbReference>
<evidence type="ECO:0000256" key="6">
    <source>
        <dbReference type="ARBA" id="ARBA00023004"/>
    </source>
</evidence>
<accession>A4XDU8</accession>
<keyword evidence="2" id="KW-0001">2Fe-2S</keyword>
<dbReference type="PANTHER" id="PTHR43756">
    <property type="entry name" value="CHOLINE MONOOXYGENASE, CHLOROPLASTIC"/>
    <property type="match status" value="1"/>
</dbReference>
<dbReference type="GO" id="GO:0005506">
    <property type="term" value="F:iron ion binding"/>
    <property type="evidence" value="ECO:0007669"/>
    <property type="project" value="InterPro"/>
</dbReference>
<evidence type="ECO:0000256" key="8">
    <source>
        <dbReference type="ARBA" id="ARBA00023027"/>
    </source>
</evidence>
<dbReference type="InterPro" id="IPR001663">
    <property type="entry name" value="Rng_hydr_dOase-A"/>
</dbReference>
<dbReference type="PRINTS" id="PR00090">
    <property type="entry name" value="RNGDIOXGNASE"/>
</dbReference>
<keyword evidence="3" id="KW-0479">Metal-binding</keyword>
<keyword evidence="8" id="KW-0520">NAD</keyword>
<organism evidence="10 11">
    <name type="scientific">Novosphingobium aromaticivorans (strain ATCC 700278 / DSM 12444 / CCUG 56034 / CIP 105152 / NBRC 16084 / F199)</name>
    <dbReference type="NCBI Taxonomy" id="279238"/>
    <lineage>
        <taxon>Bacteria</taxon>
        <taxon>Pseudomonadati</taxon>
        <taxon>Pseudomonadota</taxon>
        <taxon>Alphaproteobacteria</taxon>
        <taxon>Sphingomonadales</taxon>
        <taxon>Sphingomonadaceae</taxon>
        <taxon>Novosphingobium</taxon>
    </lineage>
</organism>
<evidence type="ECO:0000256" key="3">
    <source>
        <dbReference type="ARBA" id="ARBA00022723"/>
    </source>
</evidence>
<keyword evidence="5" id="KW-0560">Oxidoreductase</keyword>
<dbReference type="PANTHER" id="PTHR43756:SF1">
    <property type="entry name" value="3-PHENYLPROPIONATE_CINNAMIC ACID DIOXYGENASE SUBUNIT ALPHA"/>
    <property type="match status" value="1"/>
</dbReference>
<dbReference type="CDD" id="cd08879">
    <property type="entry name" value="RHO_alpha_C_AntDO-like"/>
    <property type="match status" value="1"/>
</dbReference>
<dbReference type="GO" id="GO:0051537">
    <property type="term" value="F:2 iron, 2 sulfur cluster binding"/>
    <property type="evidence" value="ECO:0007669"/>
    <property type="project" value="UniProtKB-KW"/>
</dbReference>
<evidence type="ECO:0000313" key="11">
    <source>
        <dbReference type="Proteomes" id="UP000009134"/>
    </source>
</evidence>
<reference evidence="10 11" key="1">
    <citation type="submission" date="2007-04" db="EMBL/GenBank/DDBJ databases">
        <title>Complete sequence of plasmid pNL1 of Novosphingobium aromaticivorans DSM 12444.</title>
        <authorList>
            <consortium name="US DOE Joint Genome Institute"/>
            <person name="Copeland A."/>
            <person name="Lucas S."/>
            <person name="Lapidus A."/>
            <person name="Barry K."/>
            <person name="Detter J.C."/>
            <person name="Glavina del Rio T."/>
            <person name="Hammon N."/>
            <person name="Israni S."/>
            <person name="Dalin E."/>
            <person name="Tice H."/>
            <person name="Pitluck S."/>
            <person name="Chertkov O."/>
            <person name="Han C."/>
            <person name="Thomson S."/>
            <person name="Schmutz J."/>
            <person name="Larimer F."/>
            <person name="Land M."/>
            <person name="Kyrpides N."/>
            <person name="Ivanova N."/>
            <person name="Fredrickson J."/>
            <person name="Romine M.F."/>
            <person name="Richardson P."/>
        </authorList>
    </citation>
    <scope>NUCLEOTIDE SEQUENCE [LARGE SCALE GENOMIC DNA]</scope>
    <source>
        <strain evidence="11">ATCC 700278 / DSM 12444 / CCUG 56034 / CIP 105152 / NBRC 16084 / F199</strain>
        <plasmid evidence="10 11">pNL1</plasmid>
    </source>
</reference>
<dbReference type="AlphaFoldDB" id="A4XDU8"/>
<evidence type="ECO:0000256" key="7">
    <source>
        <dbReference type="ARBA" id="ARBA00023014"/>
    </source>
</evidence>
<protein>
    <submittedName>
        <fullName evidence="10">Rieske (2Fe-2S) domain protein</fullName>
    </submittedName>
</protein>
<dbReference type="SUPFAM" id="SSF55961">
    <property type="entry name" value="Bet v1-like"/>
    <property type="match status" value="1"/>
</dbReference>
<dbReference type="EMBL" id="CP000676">
    <property type="protein sequence ID" value="ABP64109.1"/>
    <property type="molecule type" value="Genomic_DNA"/>
</dbReference>
<dbReference type="Pfam" id="PF00848">
    <property type="entry name" value="Ring_hydroxyl_A"/>
    <property type="match status" value="1"/>
</dbReference>
<dbReference type="InterPro" id="IPR015879">
    <property type="entry name" value="Ring_hydroxy_dOase_asu_C_dom"/>
</dbReference>
<evidence type="ECO:0000313" key="10">
    <source>
        <dbReference type="EMBL" id="ABP64109.1"/>
    </source>
</evidence>
<keyword evidence="7" id="KW-0411">Iron-sulfur</keyword>
<keyword evidence="11" id="KW-1185">Reference proteome</keyword>
<dbReference type="Gene3D" id="3.90.380.10">
    <property type="entry name" value="Naphthalene 1,2-dioxygenase Alpha Subunit, Chain A, domain 1"/>
    <property type="match status" value="1"/>
</dbReference>
<feature type="domain" description="Rieske" evidence="9">
    <location>
        <begin position="81"/>
        <end position="192"/>
    </location>
</feature>
<dbReference type="GO" id="GO:0051213">
    <property type="term" value="F:dioxygenase activity"/>
    <property type="evidence" value="ECO:0007669"/>
    <property type="project" value="UniProtKB-KW"/>
</dbReference>
<evidence type="ECO:0000256" key="2">
    <source>
        <dbReference type="ARBA" id="ARBA00022714"/>
    </source>
</evidence>
<dbReference type="PROSITE" id="PS51296">
    <property type="entry name" value="RIESKE"/>
    <property type="match status" value="1"/>
</dbReference>
<keyword evidence="4" id="KW-0223">Dioxygenase</keyword>
<dbReference type="InterPro" id="IPR036922">
    <property type="entry name" value="Rieske_2Fe-2S_sf"/>
</dbReference>
<evidence type="ECO:0000256" key="4">
    <source>
        <dbReference type="ARBA" id="ARBA00022964"/>
    </source>
</evidence>
<dbReference type="SUPFAM" id="SSF50022">
    <property type="entry name" value="ISP domain"/>
    <property type="match status" value="1"/>
</dbReference>
<keyword evidence="6" id="KW-0408">Iron</keyword>
<dbReference type="KEGG" id="nar:Saro_3864"/>
<dbReference type="InterPro" id="IPR015881">
    <property type="entry name" value="ARHD_Rieske_2Fe_2S"/>
</dbReference>
<sequence>MRSAVDSRRYWVPDAQNGRGSMELTEKIGGRIADLQGLKERMRAWLKKDHERGIFQLDRAAFTEAALFELEMKYIFERNWVYLAHESQVSKPNDFITTKIGRVPILVTRDKSGDVGAFVNACSHRGARLCRERAGNKRNHMCPFHGWTFSSGGDLLDVTDESIGGYPEAFNRADFGLQPVARVESYRGFIFASLSADVVPLVDHLAGARDFIDILVDQSKSGAMEVLPGTNRYRYHGNWKMQVENGLDGYHVMTTHANYFMTVQRRVEGISKNETKAISFNGFTARDGGSFSFHNGHTVLWADYANFMDRPNFEIIDWLEESYGAEKAKWMNKRIRNLQLFPNVFLMDQTSTQIRIIQPLAVDETEVSTVCIAPVGESAEARALRLRQYEDFFNSTGMATPDDLTEFNNCQTGYGAGEGRYNEMSRGSTRWDTGPGKFGEPLDFNVVLSSPAVADEGLYVAIHDEWLTLMEKAIDSECSELAAFLERSLEKA</sequence>
<gene>
    <name evidence="10" type="ordered locus">Saro_3864</name>
</gene>
<comment type="similarity">
    <text evidence="1">Belongs to the bacterial ring-hydroxylating dioxygenase alpha subunit family.</text>
</comment>
<dbReference type="HOGENOM" id="CLU_026244_4_1_5"/>
<evidence type="ECO:0000256" key="1">
    <source>
        <dbReference type="ARBA" id="ARBA00008751"/>
    </source>
</evidence>
<dbReference type="PROSITE" id="PS00570">
    <property type="entry name" value="RING_HYDROXYL_ALPHA"/>
    <property type="match status" value="1"/>
</dbReference>
<dbReference type="InterPro" id="IPR017941">
    <property type="entry name" value="Rieske_2Fe-2S"/>
</dbReference>
<keyword evidence="10" id="KW-0614">Plasmid</keyword>
<evidence type="ECO:0000256" key="5">
    <source>
        <dbReference type="ARBA" id="ARBA00023002"/>
    </source>
</evidence>
<dbReference type="Proteomes" id="UP000009134">
    <property type="component" value="Plasmid pNL1"/>
</dbReference>
<geneLocation type="plasmid" evidence="10 11">
    <name>pNL1</name>
</geneLocation>